<organism evidence="1">
    <name type="scientific">Serratia sp. (strain FS14)</name>
    <dbReference type="NCBI Taxonomy" id="1327989"/>
    <lineage>
        <taxon>Bacteria</taxon>
        <taxon>Pseudomonadati</taxon>
        <taxon>Pseudomonadota</taxon>
        <taxon>Gammaproteobacteria</taxon>
        <taxon>Enterobacterales</taxon>
        <taxon>Yersiniaceae</taxon>
        <taxon>Serratia</taxon>
    </lineage>
</organism>
<proteinExistence type="evidence at protein level"/>
<protein>
    <submittedName>
        <fullName evidence="1">Pyrroloquinoline quinone biosynthesis protein PqqF</fullName>
    </submittedName>
</protein>
<name>A0ACD6BAY6_SERSF</name>
<evidence type="ECO:0000313" key="1">
    <source>
        <dbReference type="PDB" id="5CIO"/>
    </source>
</evidence>
<dbReference type="PDB" id="5CIO">
    <property type="method" value="X-ray"/>
    <property type="resolution" value="2.50 A"/>
    <property type="chains" value="A/B=1-773"/>
</dbReference>
<sequence length="773" mass="84538">MASMTLAASWQLDNGLAVRAISTPGAEAAAALVRIEAGSFQAPAAWPGLAHLLEHMLFRGSANFSAQDGLMGWTQAAGGRLNATTQATQTAFFFEVGADPLAEGLARLSDMLAAPQLAAEAIAQEIEVIDAEYRLLRADGETRCEAAQRQMFSGFDALHRFHIGSRAAFGSDISALQQALRQFHHHYYRAPNMTLWLQGPQSLEQLHALAQRYGGGLPSGSATPPETLPPLAAGQDYTLSLPGAPQLRLVFTLPHCRSRGWLRRLERLLLDDAPGGLLARLRAHAWGDAVRLGYARCGENSALLSFIFTVNHGSASEAAHIESALLAWLQALNALTPGQLAHFGQLANRDFHRLAPLDQLRARALGLPPTEQHDDWTRQLAMLMAAPRRRLAVLPEGGGETREIQGLPLTLGPFVGAALTPTVEPFRFFSASAALPIPPLPAGQAPLRHLHPDEAQPVLLLRPSSHGALSEEQACGLQAALRPEAAELAHREGHLSVERHQGVWLLQLAGSHGLICHGLNVVNRALTAQPPAIINEAARNLRHAQLKQQNDIAIRRLLAQLPAALNVSTATAPYWHATLVGGDGELKRRLSHLLYDFPYAITAEPQTPPRLHPPVTLTESGAEHALLQFYPLQSDEAEGRWALRVLARLYAPRYFQRLRVERNVGYVVQCTFHRCTHVEGLLFALQSPTFTAEQLRQLTDEFLQQMHHELTHVSVGELEQTQQALQQNLQRLSAEPLQRAREIALENRATIAAAAPITLTQLLHWQQRLFVAG</sequence>
<accession>A0ACD6BAY6</accession>
<accession>A0A1A9TAI5</accession>
<reference evidence="1" key="1">
    <citation type="journal article" date="2016" name="J. Biol. Chem.">
        <title>Crystal Structure and Function of PqqF Protein in the Pyrroloquinoline Quinone Biosynthetic Pathway.</title>
        <authorList>
            <person name="Wei Q."/>
            <person name="Ran T."/>
            <person name="Ma C."/>
            <person name="He J."/>
            <person name="Xu D."/>
            <person name="Wang W."/>
        </authorList>
    </citation>
    <scope>X-RAY CRYSTALLOGRAPHY (2.50 ANGSTROMS)</scope>
</reference>
<keyword evidence="1" id="KW-0002">3D-structure</keyword>